<dbReference type="AlphaFoldDB" id="A0A1M6B9H6"/>
<evidence type="ECO:0000256" key="1">
    <source>
        <dbReference type="ARBA" id="ARBA00023172"/>
    </source>
</evidence>
<reference evidence="4 5" key="1">
    <citation type="submission" date="2016-11" db="EMBL/GenBank/DDBJ databases">
        <authorList>
            <person name="Jaros S."/>
            <person name="Januszkiewicz K."/>
            <person name="Wedrychowicz H."/>
        </authorList>
    </citation>
    <scope>NUCLEOTIDE SEQUENCE [LARGE SCALE GENOMIC DNA]</scope>
    <source>
        <strain evidence="4 5">DSM 5091</strain>
    </source>
</reference>
<protein>
    <submittedName>
        <fullName evidence="4">Phage integrase family protein</fullName>
    </submittedName>
</protein>
<keyword evidence="5" id="KW-1185">Reference proteome</keyword>
<sequence length="122" mass="14028">MSYIKSIKGLRLWPNLSPDKYGKYGKVFGNKYGKINRELIPDTKKCFHSFRHTVADTLKQAGVNETLIIELLGHDDPQITTGRYGKRHRPKALLKDVFSVRLISLLYSFFSRGVFPLLLICE</sequence>
<keyword evidence="2" id="KW-1133">Transmembrane helix</keyword>
<evidence type="ECO:0000259" key="3">
    <source>
        <dbReference type="Pfam" id="PF00589"/>
    </source>
</evidence>
<proteinExistence type="predicted"/>
<feature type="domain" description="Tyr recombinase" evidence="3">
    <location>
        <begin position="45"/>
        <end position="84"/>
    </location>
</feature>
<evidence type="ECO:0000313" key="4">
    <source>
        <dbReference type="EMBL" id="SHI45365.1"/>
    </source>
</evidence>
<keyword evidence="1" id="KW-0233">DNA recombination</keyword>
<name>A0A1M6B9H6_MALRU</name>
<dbReference type="SUPFAM" id="SSF56349">
    <property type="entry name" value="DNA breaking-rejoining enzymes"/>
    <property type="match status" value="1"/>
</dbReference>
<feature type="transmembrane region" description="Helical" evidence="2">
    <location>
        <begin position="92"/>
        <end position="110"/>
    </location>
</feature>
<dbReference type="Gene3D" id="1.10.443.10">
    <property type="entry name" value="Intergrase catalytic core"/>
    <property type="match status" value="1"/>
</dbReference>
<dbReference type="GO" id="GO:0015074">
    <property type="term" value="P:DNA integration"/>
    <property type="evidence" value="ECO:0007669"/>
    <property type="project" value="InterPro"/>
</dbReference>
<keyword evidence="2" id="KW-0472">Membrane</keyword>
<dbReference type="InterPro" id="IPR011010">
    <property type="entry name" value="DNA_brk_join_enz"/>
</dbReference>
<dbReference type="EMBL" id="FQZT01000001">
    <property type="protein sequence ID" value="SHI45365.1"/>
    <property type="molecule type" value="Genomic_DNA"/>
</dbReference>
<dbReference type="InterPro" id="IPR013762">
    <property type="entry name" value="Integrase-like_cat_sf"/>
</dbReference>
<keyword evidence="2" id="KW-0812">Transmembrane</keyword>
<dbReference type="Pfam" id="PF00589">
    <property type="entry name" value="Phage_integrase"/>
    <property type="match status" value="1"/>
</dbReference>
<dbReference type="GO" id="GO:0003677">
    <property type="term" value="F:DNA binding"/>
    <property type="evidence" value="ECO:0007669"/>
    <property type="project" value="InterPro"/>
</dbReference>
<dbReference type="GO" id="GO:0006310">
    <property type="term" value="P:DNA recombination"/>
    <property type="evidence" value="ECO:0007669"/>
    <property type="project" value="UniProtKB-KW"/>
</dbReference>
<evidence type="ECO:0000313" key="5">
    <source>
        <dbReference type="Proteomes" id="UP000184171"/>
    </source>
</evidence>
<gene>
    <name evidence="4" type="ORF">SAMN02745165_00088</name>
</gene>
<accession>A0A1M6B9H6</accession>
<dbReference type="Proteomes" id="UP000184171">
    <property type="component" value="Unassembled WGS sequence"/>
</dbReference>
<organism evidence="4 5">
    <name type="scientific">Malonomonas rubra DSM 5091</name>
    <dbReference type="NCBI Taxonomy" id="1122189"/>
    <lineage>
        <taxon>Bacteria</taxon>
        <taxon>Pseudomonadati</taxon>
        <taxon>Thermodesulfobacteriota</taxon>
        <taxon>Desulfuromonadia</taxon>
        <taxon>Desulfuromonadales</taxon>
        <taxon>Geopsychrobacteraceae</taxon>
        <taxon>Malonomonas</taxon>
    </lineage>
</organism>
<evidence type="ECO:0000256" key="2">
    <source>
        <dbReference type="SAM" id="Phobius"/>
    </source>
</evidence>
<dbReference type="InterPro" id="IPR002104">
    <property type="entry name" value="Integrase_catalytic"/>
</dbReference>